<dbReference type="Proteomes" id="UP000224460">
    <property type="component" value="Unassembled WGS sequence"/>
</dbReference>
<proteinExistence type="predicted"/>
<accession>A0AC61DDJ5</accession>
<evidence type="ECO:0000313" key="2">
    <source>
        <dbReference type="Proteomes" id="UP000224460"/>
    </source>
</evidence>
<comment type="caution">
    <text evidence="1">The sequence shown here is derived from an EMBL/GenBank/DDBJ whole genome shotgun (WGS) entry which is preliminary data.</text>
</comment>
<reference evidence="1" key="1">
    <citation type="submission" date="2017-10" db="EMBL/GenBank/DDBJ databases">
        <title>Genome sequence of cellulolytic Lachnospiraceae bacterium XHS1971 isolated from hotspring sediment.</title>
        <authorList>
            <person name="Vasudevan G."/>
            <person name="Joshi A.J."/>
            <person name="Hivarkar S."/>
            <person name="Lanjekar V.B."/>
            <person name="Dhakephalkar P.K."/>
            <person name="Dagar S."/>
        </authorList>
    </citation>
    <scope>NUCLEOTIDE SEQUENCE</scope>
    <source>
        <strain evidence="1">XHS1971</strain>
    </source>
</reference>
<protein>
    <submittedName>
        <fullName evidence="1">Uncharacterized protein</fullName>
    </submittedName>
</protein>
<organism evidence="1 2">
    <name type="scientific">Sporanaerobium hydrogeniformans</name>
    <dbReference type="NCBI Taxonomy" id="3072179"/>
    <lineage>
        <taxon>Bacteria</taxon>
        <taxon>Bacillati</taxon>
        <taxon>Bacillota</taxon>
        <taxon>Clostridia</taxon>
        <taxon>Lachnospirales</taxon>
        <taxon>Lachnospiraceae</taxon>
        <taxon>Sporanaerobium</taxon>
    </lineage>
</organism>
<gene>
    <name evidence="1" type="ORF">CS063_08805</name>
</gene>
<keyword evidence="2" id="KW-1185">Reference proteome</keyword>
<evidence type="ECO:0000313" key="1">
    <source>
        <dbReference type="EMBL" id="PHV70853.1"/>
    </source>
</evidence>
<dbReference type="EMBL" id="PEDL01000007">
    <property type="protein sequence ID" value="PHV70853.1"/>
    <property type="molecule type" value="Genomic_DNA"/>
</dbReference>
<sequence length="338" mass="37336">MKNRSRIALLVVMLFMLGTISITAYQSLSKIVTVIDDGKVTQYETDATSVDELLKQLNITLETKDIITPSVDTPIDNNLKITIERWKPTVNFTLDGQSLQFKTGFKTVGDIIKAKNLQNEEGLIVEPSQETMITDNMKIVVKTTKIETVTEEQPIAYNTVQKETKELKKGETKIEQAGKNGTQRVTMERTYVGNELVSETVKETVVVVPSEDEIILIGAKDVVKDTSGISYEYTKMYNMEATAYTAFNGDGWGDQTASGMRAGVGIIAVDPKVIPLGTKLFVEGYGLAIAGDTGGAIKGHIVDLFFETKAECREFGRRQRKVYVLADQTIDVLAARNQ</sequence>
<name>A0AC61DDJ5_9FIRM</name>